<comment type="caution">
    <text evidence="2">The sequence shown here is derived from an EMBL/GenBank/DDBJ whole genome shotgun (WGS) entry which is preliminary data.</text>
</comment>
<protein>
    <recommendedName>
        <fullName evidence="1">RiboL-PSP-HEPN domain-containing protein</fullName>
    </recommendedName>
</protein>
<dbReference type="InterPro" id="IPR041519">
    <property type="entry name" value="HEPN_RiboL-PSP"/>
</dbReference>
<evidence type="ECO:0000313" key="2">
    <source>
        <dbReference type="EMBL" id="OUP32838.1"/>
    </source>
</evidence>
<reference evidence="3" key="1">
    <citation type="submission" date="2017-04" db="EMBL/GenBank/DDBJ databases">
        <title>Function of individual gut microbiota members based on whole genome sequencing of pure cultures obtained from chicken caecum.</title>
        <authorList>
            <person name="Medvecky M."/>
            <person name="Cejkova D."/>
            <person name="Polansky O."/>
            <person name="Karasova D."/>
            <person name="Kubasova T."/>
            <person name="Cizek A."/>
            <person name="Rychlik I."/>
        </authorList>
    </citation>
    <scope>NUCLEOTIDE SEQUENCE [LARGE SCALE GENOMIC DNA]</scope>
    <source>
        <strain evidence="3">An189</strain>
    </source>
</reference>
<dbReference type="Pfam" id="PF18735">
    <property type="entry name" value="HEPN_RiboL-PSP"/>
    <property type="match status" value="1"/>
</dbReference>
<name>A0A1Y4JJX8_9BACE</name>
<proteinExistence type="predicted"/>
<dbReference type="AlphaFoldDB" id="A0A1Y4JJX8"/>
<dbReference type="Proteomes" id="UP000196587">
    <property type="component" value="Unassembled WGS sequence"/>
</dbReference>
<organism evidence="2 3">
    <name type="scientific">Bacteroides clarus</name>
    <dbReference type="NCBI Taxonomy" id="626929"/>
    <lineage>
        <taxon>Bacteria</taxon>
        <taxon>Pseudomonadati</taxon>
        <taxon>Bacteroidota</taxon>
        <taxon>Bacteroidia</taxon>
        <taxon>Bacteroidales</taxon>
        <taxon>Bacteroidaceae</taxon>
        <taxon>Bacteroides</taxon>
    </lineage>
</organism>
<sequence>MESIDNIRISLSEIDVLLDYASQNIGTISKYQLFNKASIVLLSTKLEVFIEEFLEEHTLRALKGHTNKTIPNQLKDRYFDRAVDLISKERSRNKKNTLLTSLLTLYGNNEQSIDGIKNISPSTKFNYGKHGQTEIEELFKRHGLESFIINEETQKCLRLMNSLIAIRNNVIHQDATPSLTHLTVDEHQKNIQKFIQLIENDINSNKSVYYNE</sequence>
<feature type="domain" description="RiboL-PSP-HEPN" evidence="1">
    <location>
        <begin position="8"/>
        <end position="203"/>
    </location>
</feature>
<evidence type="ECO:0000259" key="1">
    <source>
        <dbReference type="Pfam" id="PF18735"/>
    </source>
</evidence>
<accession>A0A1Y4JJX8</accession>
<dbReference type="EMBL" id="NFKE01000010">
    <property type="protein sequence ID" value="OUP32838.1"/>
    <property type="molecule type" value="Genomic_DNA"/>
</dbReference>
<gene>
    <name evidence="2" type="ORF">B5F24_13170</name>
</gene>
<evidence type="ECO:0000313" key="3">
    <source>
        <dbReference type="Proteomes" id="UP000196587"/>
    </source>
</evidence>
<dbReference type="RefSeq" id="WP_087413177.1">
    <property type="nucleotide sequence ID" value="NZ_NFKE01000010.1"/>
</dbReference>